<organism evidence="2 3">
    <name type="scientific">Apiospora phragmitis</name>
    <dbReference type="NCBI Taxonomy" id="2905665"/>
    <lineage>
        <taxon>Eukaryota</taxon>
        <taxon>Fungi</taxon>
        <taxon>Dikarya</taxon>
        <taxon>Ascomycota</taxon>
        <taxon>Pezizomycotina</taxon>
        <taxon>Sordariomycetes</taxon>
        <taxon>Xylariomycetidae</taxon>
        <taxon>Amphisphaeriales</taxon>
        <taxon>Apiosporaceae</taxon>
        <taxon>Apiospora</taxon>
    </lineage>
</organism>
<gene>
    <name evidence="2" type="ORF">PG994_014739</name>
</gene>
<sequence>PPTRRQKYEPESTDPGLIGEASSPVSVAKNLTCGPESKTSPAHESILGLGKHRNQSMNQSYPDSLQPQPNWNASTSTENIVNNIKTYLSYRRHETCDAVPSASGQTYKPTPRPSMLVPQSSDAIGIQPRWDNDTYLVSTDDIAEILDIVIDGLRITHDRHLSTGCLSVLFPSHSRARAGTHKKGIFPQCSKFAGQATTISSVKSAFSVAGYAQGARQHPHTTQQQSYHHLEAKHHRIIPEDGDAVSSLSNRCGTPQTTSPTPSVLMQRGNGVSGVGTQSFNPPRGENLWLERRPSSTPLPCKRPAVERANMPANEHDIVSFPPLRPRSCTNDWVAPQPGLENFHPEIQHTPTLYQCGVDAHRGNTPSPGTQRDASPSNTDLPSSTTSPRNSPIESPKIPAKKRMGSSMGIASHRRRSTLHQIDQPDQNPGTFLLDSLRRYSLMPLLEHTPEFLRRKTVVPKPFEDVPLTEHRRMSSRAMLEEILARAPPQGPGQSSRSRNSSSSSSNPSKTYRMASRRGSDGSYLRRLSCLEESSPHVCADEQPTPISERSFEDSLR</sequence>
<dbReference type="Proteomes" id="UP001480595">
    <property type="component" value="Unassembled WGS sequence"/>
</dbReference>
<evidence type="ECO:0000256" key="1">
    <source>
        <dbReference type="SAM" id="MobiDB-lite"/>
    </source>
</evidence>
<keyword evidence="3" id="KW-1185">Reference proteome</keyword>
<name>A0ABR1SUT0_9PEZI</name>
<feature type="region of interest" description="Disordered" evidence="1">
    <location>
        <begin position="357"/>
        <end position="430"/>
    </location>
</feature>
<feature type="non-terminal residue" evidence="2">
    <location>
        <position position="1"/>
    </location>
</feature>
<feature type="compositionally biased region" description="Basic and acidic residues" evidence="1">
    <location>
        <begin position="1"/>
        <end position="10"/>
    </location>
</feature>
<accession>A0ABR1SUT0</accession>
<proteinExistence type="predicted"/>
<feature type="compositionally biased region" description="Polar residues" evidence="1">
    <location>
        <begin position="246"/>
        <end position="264"/>
    </location>
</feature>
<dbReference type="EMBL" id="JAQQWL010000016">
    <property type="protein sequence ID" value="KAK8037972.1"/>
    <property type="molecule type" value="Genomic_DNA"/>
</dbReference>
<reference evidence="2 3" key="1">
    <citation type="submission" date="2023-01" db="EMBL/GenBank/DDBJ databases">
        <title>Analysis of 21 Apiospora genomes using comparative genomics revels a genus with tremendous synthesis potential of carbohydrate active enzymes and secondary metabolites.</title>
        <authorList>
            <person name="Sorensen T."/>
        </authorList>
    </citation>
    <scope>NUCLEOTIDE SEQUENCE [LARGE SCALE GENOMIC DNA]</scope>
    <source>
        <strain evidence="2 3">CBS 135458</strain>
    </source>
</reference>
<dbReference type="GeneID" id="92099211"/>
<protein>
    <submittedName>
        <fullName evidence="2">Uncharacterized protein</fullName>
    </submittedName>
</protein>
<feature type="region of interest" description="Disordered" evidence="1">
    <location>
        <begin position="534"/>
        <end position="557"/>
    </location>
</feature>
<feature type="compositionally biased region" description="Polar residues" evidence="1">
    <location>
        <begin position="419"/>
        <end position="430"/>
    </location>
</feature>
<dbReference type="RefSeq" id="XP_066707824.1">
    <property type="nucleotide sequence ID" value="XM_066866148.1"/>
</dbReference>
<feature type="compositionally biased region" description="Low complexity" evidence="1">
    <location>
        <begin position="492"/>
        <end position="509"/>
    </location>
</feature>
<feature type="region of interest" description="Disordered" evidence="1">
    <location>
        <begin position="100"/>
        <end position="119"/>
    </location>
</feature>
<feature type="region of interest" description="Disordered" evidence="1">
    <location>
        <begin position="1"/>
        <end position="74"/>
    </location>
</feature>
<feature type="compositionally biased region" description="Polar residues" evidence="1">
    <location>
        <begin position="55"/>
        <end position="74"/>
    </location>
</feature>
<feature type="region of interest" description="Disordered" evidence="1">
    <location>
        <begin position="486"/>
        <end position="522"/>
    </location>
</feature>
<comment type="caution">
    <text evidence="2">The sequence shown here is derived from an EMBL/GenBank/DDBJ whole genome shotgun (WGS) entry which is preliminary data.</text>
</comment>
<feature type="region of interest" description="Disordered" evidence="1">
    <location>
        <begin position="245"/>
        <end position="300"/>
    </location>
</feature>
<feature type="compositionally biased region" description="Polar residues" evidence="1">
    <location>
        <begin position="364"/>
        <end position="393"/>
    </location>
</feature>
<evidence type="ECO:0000313" key="2">
    <source>
        <dbReference type="EMBL" id="KAK8037972.1"/>
    </source>
</evidence>
<evidence type="ECO:0000313" key="3">
    <source>
        <dbReference type="Proteomes" id="UP001480595"/>
    </source>
</evidence>